<evidence type="ECO:0000256" key="1">
    <source>
        <dbReference type="ARBA" id="ARBA00004173"/>
    </source>
</evidence>
<feature type="region of interest" description="Disordered" evidence="7">
    <location>
        <begin position="19"/>
        <end position="38"/>
    </location>
</feature>
<evidence type="ECO:0000256" key="2">
    <source>
        <dbReference type="ARBA" id="ARBA00006073"/>
    </source>
</evidence>
<feature type="domain" description="Ribosomal protein/NADH dehydrogenase" evidence="8">
    <location>
        <begin position="53"/>
        <end position="129"/>
    </location>
</feature>
<organism evidence="9 10">
    <name type="scientific">Rhodotorula taiwanensis</name>
    <dbReference type="NCBI Taxonomy" id="741276"/>
    <lineage>
        <taxon>Eukaryota</taxon>
        <taxon>Fungi</taxon>
        <taxon>Dikarya</taxon>
        <taxon>Basidiomycota</taxon>
        <taxon>Pucciniomycotina</taxon>
        <taxon>Microbotryomycetes</taxon>
        <taxon>Sporidiobolales</taxon>
        <taxon>Sporidiobolaceae</taxon>
        <taxon>Rhodotorula</taxon>
    </lineage>
</organism>
<keyword evidence="4" id="KW-0496">Mitochondrion</keyword>
<dbReference type="InterPro" id="IPR007741">
    <property type="entry name" value="Ribosomal_mL43/mS25/NADH_DH"/>
</dbReference>
<comment type="subcellular location">
    <subcellularLocation>
        <location evidence="1">Mitochondrion</location>
    </subcellularLocation>
</comment>
<dbReference type="PANTHER" id="PTHR21396:SF2">
    <property type="entry name" value="LARGE RIBOSOMAL SUBUNIT PROTEIN ML43"/>
    <property type="match status" value="1"/>
</dbReference>
<comment type="caution">
    <text evidence="9">The sequence shown here is derived from an EMBL/GenBank/DDBJ whole genome shotgun (WGS) entry which is preliminary data.</text>
</comment>
<evidence type="ECO:0000256" key="7">
    <source>
        <dbReference type="SAM" id="MobiDB-lite"/>
    </source>
</evidence>
<name>A0A2S5BH38_9BASI</name>
<dbReference type="Pfam" id="PF05047">
    <property type="entry name" value="L51_S25_CI-B8"/>
    <property type="match status" value="1"/>
</dbReference>
<dbReference type="EMBL" id="PJQD01000008">
    <property type="protein sequence ID" value="POY76081.1"/>
    <property type="molecule type" value="Genomic_DNA"/>
</dbReference>
<sequence>MATPTSAAARTTARVLRRSLAAPLPSASSSSQTHAASPLPLRPCRKLVLSYSEQLGSHRGMRDFLGSALVVDLAKRNPQTEVVVDRVEGNNKHPILRALYANGRSKEICVRNLPPASILQKAQLLLDSSGHQISASLKRPSVQSRNESVRGVWSAFHEENLGRQA</sequence>
<dbReference type="SUPFAM" id="SSF52833">
    <property type="entry name" value="Thioredoxin-like"/>
    <property type="match status" value="1"/>
</dbReference>
<dbReference type="GO" id="GO:0032543">
    <property type="term" value="P:mitochondrial translation"/>
    <property type="evidence" value="ECO:0007669"/>
    <property type="project" value="InterPro"/>
</dbReference>
<dbReference type="PANTHER" id="PTHR21396">
    <property type="entry name" value="39S RIBOSOMAL PROTEIN L43"/>
    <property type="match status" value="1"/>
</dbReference>
<evidence type="ECO:0000259" key="8">
    <source>
        <dbReference type="SMART" id="SM00916"/>
    </source>
</evidence>
<dbReference type="Proteomes" id="UP000237144">
    <property type="component" value="Unassembled WGS sequence"/>
</dbReference>
<comment type="similarity">
    <text evidence="2">Belongs to the mitochondrion-specific ribosomal protein mL43 family.</text>
</comment>
<evidence type="ECO:0000313" key="10">
    <source>
        <dbReference type="Proteomes" id="UP000237144"/>
    </source>
</evidence>
<evidence type="ECO:0000256" key="4">
    <source>
        <dbReference type="ARBA" id="ARBA00023128"/>
    </source>
</evidence>
<keyword evidence="10" id="KW-1185">Reference proteome</keyword>
<dbReference type="AlphaFoldDB" id="A0A2S5BH38"/>
<dbReference type="OrthoDB" id="88at2759"/>
<dbReference type="GO" id="GO:0003735">
    <property type="term" value="F:structural constituent of ribosome"/>
    <property type="evidence" value="ECO:0007669"/>
    <property type="project" value="InterPro"/>
</dbReference>
<dbReference type="Gene3D" id="3.40.30.10">
    <property type="entry name" value="Glutaredoxin"/>
    <property type="match status" value="1"/>
</dbReference>
<evidence type="ECO:0000256" key="3">
    <source>
        <dbReference type="ARBA" id="ARBA00022980"/>
    </source>
</evidence>
<proteinExistence type="inferred from homology"/>
<keyword evidence="5" id="KW-0687">Ribonucleoprotein</keyword>
<evidence type="ECO:0000256" key="6">
    <source>
        <dbReference type="ARBA" id="ARBA00035188"/>
    </source>
</evidence>
<reference evidence="9 10" key="1">
    <citation type="journal article" date="2018" name="Front. Microbiol.">
        <title>Prospects for Fungal Bioremediation of Acidic Radioactive Waste Sites: Characterization and Genome Sequence of Rhodotorula taiwanensis MD1149.</title>
        <authorList>
            <person name="Tkavc R."/>
            <person name="Matrosova V.Y."/>
            <person name="Grichenko O.E."/>
            <person name="Gostincar C."/>
            <person name="Volpe R.P."/>
            <person name="Klimenkova P."/>
            <person name="Gaidamakova E.K."/>
            <person name="Zhou C.E."/>
            <person name="Stewart B.J."/>
            <person name="Lyman M.G."/>
            <person name="Malfatti S.A."/>
            <person name="Rubinfeld B."/>
            <person name="Courtot M."/>
            <person name="Singh J."/>
            <person name="Dalgard C.L."/>
            <person name="Hamilton T."/>
            <person name="Frey K.G."/>
            <person name="Gunde-Cimerman N."/>
            <person name="Dugan L."/>
            <person name="Daly M.J."/>
        </authorList>
    </citation>
    <scope>NUCLEOTIDE SEQUENCE [LARGE SCALE GENOMIC DNA]</scope>
    <source>
        <strain evidence="9 10">MD1149</strain>
    </source>
</reference>
<dbReference type="GO" id="GO:0005762">
    <property type="term" value="C:mitochondrial large ribosomal subunit"/>
    <property type="evidence" value="ECO:0007669"/>
    <property type="project" value="TreeGrafter"/>
</dbReference>
<gene>
    <name evidence="9" type="ORF">BMF94_0804</name>
</gene>
<protein>
    <recommendedName>
        <fullName evidence="6">Large ribosomal subunit protein mL43</fullName>
    </recommendedName>
</protein>
<accession>A0A2S5BH38</accession>
<dbReference type="STRING" id="741276.A0A2S5BH38"/>
<dbReference type="InterPro" id="IPR039927">
    <property type="entry name" value="Ribosomal_mL43"/>
</dbReference>
<evidence type="ECO:0000256" key="5">
    <source>
        <dbReference type="ARBA" id="ARBA00023274"/>
    </source>
</evidence>
<dbReference type="SMART" id="SM00916">
    <property type="entry name" value="L51_S25_CI-B8"/>
    <property type="match status" value="1"/>
</dbReference>
<dbReference type="InterPro" id="IPR036249">
    <property type="entry name" value="Thioredoxin-like_sf"/>
</dbReference>
<evidence type="ECO:0000313" key="9">
    <source>
        <dbReference type="EMBL" id="POY76081.1"/>
    </source>
</evidence>
<keyword evidence="3" id="KW-0689">Ribosomal protein</keyword>